<dbReference type="EMBL" id="CP018171">
    <property type="protein sequence ID" value="APH73665.1"/>
    <property type="molecule type" value="Genomic_DNA"/>
</dbReference>
<dbReference type="OrthoDB" id="9807934at2"/>
<evidence type="ECO:0000313" key="1">
    <source>
        <dbReference type="EMBL" id="APH73665.1"/>
    </source>
</evidence>
<reference evidence="2" key="1">
    <citation type="submission" date="2016-11" db="EMBL/GenBank/DDBJ databases">
        <title>Mesorhizobium oceanicum sp. nov., isolated from deep seawater in South China Sea.</title>
        <authorList>
            <person name="Fu G.-Y."/>
        </authorList>
    </citation>
    <scope>NUCLEOTIDE SEQUENCE [LARGE SCALE GENOMIC DNA]</scope>
    <source>
        <strain evidence="2">B7</strain>
    </source>
</reference>
<dbReference type="STRING" id="1670800.BSQ44_21475"/>
<evidence type="ECO:0000313" key="2">
    <source>
        <dbReference type="Proteomes" id="UP000182840"/>
    </source>
</evidence>
<gene>
    <name evidence="1" type="ORF">BSQ44_21475</name>
</gene>
<dbReference type="Proteomes" id="UP000182840">
    <property type="component" value="Chromosome"/>
</dbReference>
<dbReference type="AlphaFoldDB" id="A0A1L3SWI1"/>
<name>A0A1L3SWI1_9HYPH</name>
<dbReference type="RefSeq" id="WP_072607129.1">
    <property type="nucleotide sequence ID" value="NZ_CP018171.1"/>
</dbReference>
<dbReference type="KEGG" id="meso:BSQ44_21475"/>
<proteinExistence type="predicted"/>
<sequence length="104" mass="11893">MKKVPFISAVKLARADDSHIVPTTLYYDGKKVYAGKEARERSPRPELLIEEFKIALGNTNPDAIDRRSLNTDKSFRRTPVGLAKDFFDETLRKIEGWLDVLTCH</sequence>
<keyword evidence="2" id="KW-1185">Reference proteome</keyword>
<accession>A0A1L3SWI1</accession>
<protein>
    <submittedName>
        <fullName evidence="1">Uncharacterized protein</fullName>
    </submittedName>
</protein>
<organism evidence="1 2">
    <name type="scientific">Aquibium oceanicum</name>
    <dbReference type="NCBI Taxonomy" id="1670800"/>
    <lineage>
        <taxon>Bacteria</taxon>
        <taxon>Pseudomonadati</taxon>
        <taxon>Pseudomonadota</taxon>
        <taxon>Alphaproteobacteria</taxon>
        <taxon>Hyphomicrobiales</taxon>
        <taxon>Phyllobacteriaceae</taxon>
        <taxon>Aquibium</taxon>
    </lineage>
</organism>